<evidence type="ECO:0000313" key="18">
    <source>
        <dbReference type="Proteomes" id="UP000183988"/>
    </source>
</evidence>
<dbReference type="PANTHER" id="PTHR30081:SF1">
    <property type="entry name" value="PROTEIN TRANSLOCASE SUBUNIT SECD"/>
    <property type="match status" value="1"/>
</dbReference>
<keyword evidence="4 12" id="KW-0812">Transmembrane</keyword>
<organism evidence="17 18">
    <name type="scientific">Ornithinibacillus halophilus</name>
    <dbReference type="NCBI Taxonomy" id="930117"/>
    <lineage>
        <taxon>Bacteria</taxon>
        <taxon>Bacillati</taxon>
        <taxon>Bacillota</taxon>
        <taxon>Bacilli</taxon>
        <taxon>Bacillales</taxon>
        <taxon>Bacillaceae</taxon>
        <taxon>Ornithinibacillus</taxon>
    </lineage>
</organism>
<dbReference type="GO" id="GO:0065002">
    <property type="term" value="P:intracellular protein transmembrane transport"/>
    <property type="evidence" value="ECO:0007669"/>
    <property type="project" value="UniProtKB-UniRule"/>
</dbReference>
<evidence type="ECO:0000256" key="11">
    <source>
        <dbReference type="ARBA" id="ARBA00061053"/>
    </source>
</evidence>
<feature type="domain" description="Protein export membrane protein SecD/SecF C-terminal" evidence="14">
    <location>
        <begin position="564"/>
        <end position="741"/>
    </location>
</feature>
<comment type="similarity">
    <text evidence="12">Belongs to the SecD/SecF family. SecD subfamily.</text>
</comment>
<dbReference type="OrthoDB" id="9805019at2"/>
<evidence type="ECO:0000313" key="17">
    <source>
        <dbReference type="EMBL" id="SHF66134.1"/>
    </source>
</evidence>
<dbReference type="Pfam" id="PF02355">
    <property type="entry name" value="SecD_SecF_C"/>
    <property type="match status" value="2"/>
</dbReference>
<comment type="similarity">
    <text evidence="13">Belongs to the SecD/SecF family. SecF subfamily.</text>
</comment>
<dbReference type="EMBL" id="FQVW01000002">
    <property type="protein sequence ID" value="SHF66134.1"/>
    <property type="molecule type" value="Genomic_DNA"/>
</dbReference>
<evidence type="ECO:0000256" key="2">
    <source>
        <dbReference type="ARBA" id="ARBA00022448"/>
    </source>
</evidence>
<dbReference type="Proteomes" id="UP000183988">
    <property type="component" value="Unassembled WGS sequence"/>
</dbReference>
<accession>A0A1M5DGX6</accession>
<feature type="transmembrane region" description="Helical" evidence="12">
    <location>
        <begin position="395"/>
        <end position="418"/>
    </location>
</feature>
<evidence type="ECO:0000256" key="13">
    <source>
        <dbReference type="HAMAP-Rule" id="MF_01464"/>
    </source>
</evidence>
<comment type="subunit">
    <text evidence="12">Forms a complex with SecF. Part of the essential Sec protein translocation apparatus which comprises SecA, SecYEG and auxiliary proteins SecDF. Other proteins may also be involved.</text>
</comment>
<feature type="transmembrane region" description="Helical" evidence="12">
    <location>
        <begin position="468"/>
        <end position="486"/>
    </location>
</feature>
<feature type="domain" description="Protein translocase subunit SecDF P1" evidence="15">
    <location>
        <begin position="63"/>
        <end position="121"/>
    </location>
</feature>
<dbReference type="Gene3D" id="1.20.1640.10">
    <property type="entry name" value="Multidrug efflux transporter AcrB transmembrane domain"/>
    <property type="match status" value="2"/>
</dbReference>
<dbReference type="GO" id="GO:0015450">
    <property type="term" value="F:protein-transporting ATPase activity"/>
    <property type="evidence" value="ECO:0007669"/>
    <property type="project" value="InterPro"/>
</dbReference>
<evidence type="ECO:0000256" key="8">
    <source>
        <dbReference type="ARBA" id="ARBA00023136"/>
    </source>
</evidence>
<feature type="transmembrane region" description="Helical" evidence="12">
    <location>
        <begin position="690"/>
        <end position="708"/>
    </location>
</feature>
<dbReference type="InterPro" id="IPR022646">
    <property type="entry name" value="SecD/SecF_CS"/>
</dbReference>
<dbReference type="Pfam" id="PF22599">
    <property type="entry name" value="SecDF_P1_head"/>
    <property type="match status" value="1"/>
</dbReference>
<evidence type="ECO:0000256" key="5">
    <source>
        <dbReference type="ARBA" id="ARBA00022927"/>
    </source>
</evidence>
<evidence type="ECO:0000256" key="1">
    <source>
        <dbReference type="ARBA" id="ARBA00004651"/>
    </source>
</evidence>
<dbReference type="AlphaFoldDB" id="A0A1M5DGX6"/>
<evidence type="ECO:0000256" key="6">
    <source>
        <dbReference type="ARBA" id="ARBA00022989"/>
    </source>
</evidence>
<keyword evidence="5 12" id="KW-0653">Protein transport</keyword>
<dbReference type="FunFam" id="1.20.1640.10:FF:000004">
    <property type="entry name" value="Protein translocase subunit SecD"/>
    <property type="match status" value="1"/>
</dbReference>
<name>A0A1M5DGX6_9BACI</name>
<evidence type="ECO:0000256" key="9">
    <source>
        <dbReference type="ARBA" id="ARBA00059018"/>
    </source>
</evidence>
<dbReference type="InterPro" id="IPR054384">
    <property type="entry name" value="SecDF_P1_head"/>
</dbReference>
<dbReference type="InterPro" id="IPR005665">
    <property type="entry name" value="SecF_bac"/>
</dbReference>
<evidence type="ECO:0000256" key="4">
    <source>
        <dbReference type="ARBA" id="ARBA00022692"/>
    </source>
</evidence>
<dbReference type="GO" id="GO:0006605">
    <property type="term" value="P:protein targeting"/>
    <property type="evidence" value="ECO:0007669"/>
    <property type="project" value="UniProtKB-UniRule"/>
</dbReference>
<reference evidence="17 18" key="1">
    <citation type="submission" date="2016-11" db="EMBL/GenBank/DDBJ databases">
        <authorList>
            <person name="Jaros S."/>
            <person name="Januszkiewicz K."/>
            <person name="Wedrychowicz H."/>
        </authorList>
    </citation>
    <scope>NUCLEOTIDE SEQUENCE [LARGE SCALE GENOMIC DNA]</scope>
    <source>
        <strain evidence="17 18">IBRC-M 10683</strain>
    </source>
</reference>
<dbReference type="NCBIfam" id="NF009581">
    <property type="entry name" value="PRK13024.1-1"/>
    <property type="match status" value="1"/>
</dbReference>
<dbReference type="Pfam" id="PF07549">
    <property type="entry name" value="Sec_GG"/>
    <property type="match status" value="2"/>
</dbReference>
<feature type="transmembrane region" description="Helical" evidence="12">
    <location>
        <begin position="582"/>
        <end position="599"/>
    </location>
</feature>
<dbReference type="Pfam" id="PF21760">
    <property type="entry name" value="SecD_1st"/>
    <property type="match status" value="1"/>
</dbReference>
<feature type="transmembrane region" description="Helical" evidence="12">
    <location>
        <begin position="369"/>
        <end position="389"/>
    </location>
</feature>
<comment type="subcellular location">
    <subcellularLocation>
        <location evidence="1 12">Cell membrane</location>
        <topology evidence="1 12">Multi-pass membrane protein</topology>
    </subcellularLocation>
</comment>
<keyword evidence="18" id="KW-1185">Reference proteome</keyword>
<comment type="function">
    <text evidence="9 12">Part of the Sec protein translocase complex. Interacts with the SecYEG preprotein conducting channel. SecDF uses the proton motive force (PMF) to complete protein translocation after the ATP-dependent function of SecA.</text>
</comment>
<comment type="caution">
    <text evidence="12">Lacks conserved residue(s) required for the propagation of feature annotation.</text>
</comment>
<dbReference type="RefSeq" id="WP_072887774.1">
    <property type="nucleotide sequence ID" value="NZ_FQVW01000002.1"/>
</dbReference>
<dbReference type="NCBIfam" id="TIGR00966">
    <property type="entry name" value="transloc_SecF"/>
    <property type="match status" value="1"/>
</dbReference>
<dbReference type="NCBIfam" id="TIGR00916">
    <property type="entry name" value="2A0604s01"/>
    <property type="match status" value="2"/>
</dbReference>
<dbReference type="STRING" id="930117.SAMN05216225_100251"/>
<comment type="subunit">
    <text evidence="13">Forms a complex with SecD. Part of the essential Sec protein translocation apparatus which comprises SecA, SecYEG and auxiliary proteins SecDF. Other proteins may also be involved.</text>
</comment>
<dbReference type="HAMAP" id="MF_01463_B">
    <property type="entry name" value="SecD_B"/>
    <property type="match status" value="1"/>
</dbReference>
<dbReference type="InterPro" id="IPR055344">
    <property type="entry name" value="SecD_SecF_C_bact"/>
</dbReference>
<dbReference type="PRINTS" id="PR01755">
    <property type="entry name" value="SECFTRNLCASE"/>
</dbReference>
<evidence type="ECO:0000256" key="10">
    <source>
        <dbReference type="ARBA" id="ARBA00060856"/>
    </source>
</evidence>
<dbReference type="Gene3D" id="3.30.70.3220">
    <property type="match status" value="1"/>
</dbReference>
<feature type="transmembrane region" description="Helical" evidence="12">
    <location>
        <begin position="604"/>
        <end position="627"/>
    </location>
</feature>
<dbReference type="InterPro" id="IPR048631">
    <property type="entry name" value="SecD_1st"/>
</dbReference>
<protein>
    <recommendedName>
        <fullName evidence="12 13">Multifunctional fusion protein</fullName>
    </recommendedName>
    <domain>
        <recommendedName>
            <fullName evidence="12">Protein translocase subunit SecD</fullName>
        </recommendedName>
    </domain>
    <domain>
        <recommendedName>
            <fullName evidence="13">Protein-export membrane protein SecF</fullName>
        </recommendedName>
    </domain>
</protein>
<sequence length="763" mass="84014">MKNKGRIISFFLIVITLGIVIGMFGKSTAEDINLGLDLQGGFEVLYEVEPVDEEQEVNRKLLESTVETLNDRVNRLGISEAVIDIEGENRIRVQLAGVENQTEARELLATSARLSFRNSDDVELLDGTDIKEGSAKQDFNGTTGEPIVTLQLKSASQFGEVTSELAKNYNPNVTDFLPLAERENVLVIWMDYQEGDSFVEEAQKEEPKFVSAPGVKETLNTTNVEISGTFTVDSAQRLADIINSGSLPVHMNEIYSTSVGAQFGEQALNETVLAAFVGIGIIFIFMMVVYRFPGIISVINLSVYIFLVLLFFKLMNGVLTLPGIAALILGVGMAVDANVITFERIKEELREGKSLIASFKAGTKNSLRAIVDANITTLLAAAVLFMFGTSSVKGFATMLILSIVVSFLTAVFGTRWLLQLWIKAKFLKNNPAWFGVKKDDIKDISDKSEVEPKFIKWNPNVVDNRKKFFIVTSTLVIIGALSLIIFKLNPGIDFTSGARIQVASETTLTAEQVADDFEALGLEPKSIVLSGDNNENAVARFDKEIQDKKITELTSYFEEKYGMTPSASVVSSIVGEELVKNALYALALASIGMIIYVAIRFEFFFAITTIIALLHDVFITLAVFSIARIEFDVTIVAAILTIIGYSINATIVTFDRIRENIQRKKKAVKTFSELAKIVNESIVQTMTRTVNTSITTLIAVFSFLILGAQPITGFAIALAVGLIAGTYSSLFLATQLWLVWRGKNIKEKPVDFRKKKRVEGPQV</sequence>
<evidence type="ECO:0000259" key="16">
    <source>
        <dbReference type="Pfam" id="PF22599"/>
    </source>
</evidence>
<evidence type="ECO:0000256" key="7">
    <source>
        <dbReference type="ARBA" id="ARBA00023010"/>
    </source>
</evidence>
<evidence type="ECO:0000259" key="14">
    <source>
        <dbReference type="Pfam" id="PF02355"/>
    </source>
</evidence>
<dbReference type="PANTHER" id="PTHR30081">
    <property type="entry name" value="PROTEIN-EXPORT MEMBRANE PROTEIN SEC"/>
    <property type="match status" value="1"/>
</dbReference>
<gene>
    <name evidence="12" type="primary">secD</name>
    <name evidence="13" type="synonym">secF</name>
    <name evidence="17" type="ORF">SAMN05216225_100251</name>
</gene>
<keyword evidence="7 12" id="KW-0811">Translocation</keyword>
<dbReference type="SUPFAM" id="SSF82866">
    <property type="entry name" value="Multidrug efflux transporter AcrB transmembrane domain"/>
    <property type="match status" value="2"/>
</dbReference>
<feature type="domain" description="Protein export membrane protein SecD/SecF C-terminal" evidence="14">
    <location>
        <begin position="251"/>
        <end position="421"/>
    </location>
</feature>
<dbReference type="InterPro" id="IPR022645">
    <property type="entry name" value="SecD/SecF_bac"/>
</dbReference>
<feature type="transmembrane region" description="Helical" evidence="12">
    <location>
        <begin position="297"/>
        <end position="315"/>
    </location>
</feature>
<feature type="transmembrane region" description="Helical" evidence="12">
    <location>
        <begin position="272"/>
        <end position="290"/>
    </location>
</feature>
<dbReference type="NCBIfam" id="TIGR01129">
    <property type="entry name" value="secD"/>
    <property type="match status" value="1"/>
</dbReference>
<proteinExistence type="inferred from homology"/>
<evidence type="ECO:0000259" key="15">
    <source>
        <dbReference type="Pfam" id="PF21760"/>
    </source>
</evidence>
<feature type="transmembrane region" description="Helical" evidence="12">
    <location>
        <begin position="714"/>
        <end position="740"/>
    </location>
</feature>
<dbReference type="GO" id="GO:0043952">
    <property type="term" value="P:protein transport by the Sec complex"/>
    <property type="evidence" value="ECO:0007669"/>
    <property type="project" value="UniProtKB-UniRule"/>
</dbReference>
<feature type="transmembrane region" description="Helical" evidence="12">
    <location>
        <begin position="633"/>
        <end position="654"/>
    </location>
</feature>
<evidence type="ECO:0000256" key="12">
    <source>
        <dbReference type="HAMAP-Rule" id="MF_01463"/>
    </source>
</evidence>
<dbReference type="HAMAP" id="MF_01464_B">
    <property type="entry name" value="SecF_B"/>
    <property type="match status" value="1"/>
</dbReference>
<dbReference type="GO" id="GO:0005886">
    <property type="term" value="C:plasma membrane"/>
    <property type="evidence" value="ECO:0007669"/>
    <property type="project" value="UniProtKB-SubCell"/>
</dbReference>
<comment type="similarity">
    <text evidence="11">In the N-terminal section; belongs to the SecD/SecF family. SecD subfamily.</text>
</comment>
<feature type="domain" description="SecDF P1 head subdomain" evidence="16">
    <location>
        <begin position="123"/>
        <end position="249"/>
    </location>
</feature>
<evidence type="ECO:0000256" key="3">
    <source>
        <dbReference type="ARBA" id="ARBA00022475"/>
    </source>
</evidence>
<keyword evidence="3 12" id="KW-1003">Cell membrane</keyword>
<feature type="transmembrane region" description="Helical" evidence="12">
    <location>
        <begin position="7"/>
        <end position="25"/>
    </location>
</feature>
<dbReference type="InterPro" id="IPR022813">
    <property type="entry name" value="SecD/SecF_arch_bac"/>
</dbReference>
<dbReference type="InterPro" id="IPR048634">
    <property type="entry name" value="SecD_SecF_C"/>
</dbReference>
<feature type="transmembrane region" description="Helical" evidence="12">
    <location>
        <begin position="321"/>
        <end position="340"/>
    </location>
</feature>
<dbReference type="InterPro" id="IPR005791">
    <property type="entry name" value="SecD"/>
</dbReference>
<comment type="similarity">
    <text evidence="10">In the C-terminal section; belongs to the SecD/SecF family. SecF subfamily.</text>
</comment>
<keyword evidence="6 12" id="KW-1133">Transmembrane helix</keyword>
<keyword evidence="2 12" id="KW-0813">Transport</keyword>
<keyword evidence="8 12" id="KW-0472">Membrane</keyword>
<dbReference type="FunFam" id="1.20.1640.10:FF:000024">
    <property type="entry name" value="Multifunctional fusion protein"/>
    <property type="match status" value="1"/>
</dbReference>